<dbReference type="InterPro" id="IPR010987">
    <property type="entry name" value="Glutathione-S-Trfase_C-like"/>
</dbReference>
<evidence type="ECO:0000259" key="9">
    <source>
        <dbReference type="PROSITE" id="PS50404"/>
    </source>
</evidence>
<name>A0ABD1B536_CARAN</name>
<dbReference type="PROSITE" id="PS50404">
    <property type="entry name" value="GST_NTER"/>
    <property type="match status" value="1"/>
</dbReference>
<evidence type="ECO:0000259" key="10">
    <source>
        <dbReference type="PROSITE" id="PS50405"/>
    </source>
</evidence>
<keyword evidence="4" id="KW-0963">Cytoplasm</keyword>
<dbReference type="SFLD" id="SFLDS00019">
    <property type="entry name" value="Glutathione_Transferase_(cytos"/>
    <property type="match status" value="1"/>
</dbReference>
<dbReference type="Gene3D" id="1.20.1050.10">
    <property type="match status" value="1"/>
</dbReference>
<comment type="catalytic activity">
    <reaction evidence="7">
        <text>RX + glutathione = an S-substituted glutathione + a halide anion + H(+)</text>
        <dbReference type="Rhea" id="RHEA:16437"/>
        <dbReference type="ChEBI" id="CHEBI:15378"/>
        <dbReference type="ChEBI" id="CHEBI:16042"/>
        <dbReference type="ChEBI" id="CHEBI:17792"/>
        <dbReference type="ChEBI" id="CHEBI:57925"/>
        <dbReference type="ChEBI" id="CHEBI:90779"/>
        <dbReference type="EC" id="2.5.1.18"/>
    </reaction>
</comment>
<dbReference type="PANTHER" id="PTHR43900">
    <property type="entry name" value="GLUTATHIONE S-TRANSFERASE RHO"/>
    <property type="match status" value="1"/>
</dbReference>
<evidence type="ECO:0000313" key="11">
    <source>
        <dbReference type="EMBL" id="KAL1213593.1"/>
    </source>
</evidence>
<evidence type="ECO:0000256" key="8">
    <source>
        <dbReference type="SAM" id="SignalP"/>
    </source>
</evidence>
<keyword evidence="8" id="KW-0732">Signal</keyword>
<dbReference type="GO" id="GO:0004364">
    <property type="term" value="F:glutathione transferase activity"/>
    <property type="evidence" value="ECO:0007669"/>
    <property type="project" value="UniProtKB-EC"/>
</dbReference>
<dbReference type="Pfam" id="PF02798">
    <property type="entry name" value="GST_N"/>
    <property type="match status" value="1"/>
</dbReference>
<evidence type="ECO:0000256" key="6">
    <source>
        <dbReference type="ARBA" id="ARBA00022679"/>
    </source>
</evidence>
<organism evidence="11 12">
    <name type="scientific">Cardamine amara subsp. amara</name>
    <dbReference type="NCBI Taxonomy" id="228776"/>
    <lineage>
        <taxon>Eukaryota</taxon>
        <taxon>Viridiplantae</taxon>
        <taxon>Streptophyta</taxon>
        <taxon>Embryophyta</taxon>
        <taxon>Tracheophyta</taxon>
        <taxon>Spermatophyta</taxon>
        <taxon>Magnoliopsida</taxon>
        <taxon>eudicotyledons</taxon>
        <taxon>Gunneridae</taxon>
        <taxon>Pentapetalae</taxon>
        <taxon>rosids</taxon>
        <taxon>malvids</taxon>
        <taxon>Brassicales</taxon>
        <taxon>Brassicaceae</taxon>
        <taxon>Cardamineae</taxon>
        <taxon>Cardamine</taxon>
    </lineage>
</organism>
<keyword evidence="5" id="KW-0216">Detoxification</keyword>
<dbReference type="SUPFAM" id="SSF52833">
    <property type="entry name" value="Thioredoxin-like"/>
    <property type="match status" value="1"/>
</dbReference>
<dbReference type="EC" id="2.5.1.18" evidence="3"/>
<evidence type="ECO:0000256" key="7">
    <source>
        <dbReference type="ARBA" id="ARBA00047960"/>
    </source>
</evidence>
<keyword evidence="6" id="KW-0808">Transferase</keyword>
<dbReference type="InterPro" id="IPR034347">
    <property type="entry name" value="GST_Phi_C"/>
</dbReference>
<dbReference type="SFLD" id="SFLDG01154">
    <property type="entry name" value="Main.5:_Phi-like"/>
    <property type="match status" value="1"/>
</dbReference>
<dbReference type="CDD" id="cd03187">
    <property type="entry name" value="GST_C_Phi"/>
    <property type="match status" value="1"/>
</dbReference>
<dbReference type="SUPFAM" id="SSF47616">
    <property type="entry name" value="GST C-terminal domain-like"/>
    <property type="match status" value="1"/>
</dbReference>
<comment type="caution">
    <text evidence="11">The sequence shown here is derived from an EMBL/GenBank/DDBJ whole genome shotgun (WGS) entry which is preliminary data.</text>
</comment>
<evidence type="ECO:0000256" key="4">
    <source>
        <dbReference type="ARBA" id="ARBA00022490"/>
    </source>
</evidence>
<accession>A0ABD1B536</accession>
<evidence type="ECO:0000256" key="1">
    <source>
        <dbReference type="ARBA" id="ARBA00004514"/>
    </source>
</evidence>
<proteinExistence type="inferred from homology"/>
<dbReference type="InterPro" id="IPR004045">
    <property type="entry name" value="Glutathione_S-Trfase_N"/>
</dbReference>
<sequence>MGSSRFTASLTLVVIMTFSYKSFSWMGVNASDVPTSCNHYCNQTLESRHQCYKRCEKLAHKNGYKIYGYPYSPNTRRVLAVLHEKGLSYDPITVDLVAGEQKKPQFLSLNPFGLVPVFLDGNLKLTESRAISEYIATVHRSRGSQLLNHNSCKAMGTQTMWRNIESFEFDPPASILTMELSTKPRIGLKTDYKLVNETEPKLEKVLDIYEERLKNSRYLAGDSFTLADLYHLPNIQYLMDTPTKRLFINRPNVHIWVVKITARPAWKKACDVKAWYGKKRN</sequence>
<dbReference type="InterPro" id="IPR040079">
    <property type="entry name" value="Glutathione_S-Trfase"/>
</dbReference>
<evidence type="ECO:0000313" key="12">
    <source>
        <dbReference type="Proteomes" id="UP001558713"/>
    </source>
</evidence>
<reference evidence="11 12" key="1">
    <citation type="submission" date="2024-04" db="EMBL/GenBank/DDBJ databases">
        <title>Genome assembly C_amara_ONT_v2.</title>
        <authorList>
            <person name="Yant L."/>
            <person name="Moore C."/>
            <person name="Slenker M."/>
        </authorList>
    </citation>
    <scope>NUCLEOTIDE SEQUENCE [LARGE SCALE GENOMIC DNA]</scope>
    <source>
        <tissue evidence="11">Leaf</tissue>
    </source>
</reference>
<dbReference type="Pfam" id="PF00043">
    <property type="entry name" value="GST_C"/>
    <property type="match status" value="1"/>
</dbReference>
<dbReference type="CDD" id="cd03053">
    <property type="entry name" value="GST_N_Phi"/>
    <property type="match status" value="1"/>
</dbReference>
<dbReference type="GO" id="GO:0009407">
    <property type="term" value="P:toxin catabolic process"/>
    <property type="evidence" value="ECO:0007669"/>
    <property type="project" value="UniProtKB-ARBA"/>
</dbReference>
<dbReference type="Proteomes" id="UP001558713">
    <property type="component" value="Unassembled WGS sequence"/>
</dbReference>
<feature type="domain" description="GST C-terminal" evidence="10">
    <location>
        <begin position="151"/>
        <end position="281"/>
    </location>
</feature>
<gene>
    <name evidence="11" type="ORF">V5N11_000664</name>
</gene>
<dbReference type="AlphaFoldDB" id="A0ABD1B536"/>
<dbReference type="InterPro" id="IPR036282">
    <property type="entry name" value="Glutathione-S-Trfase_C_sf"/>
</dbReference>
<feature type="chain" id="PRO_5044889951" description="glutathione transferase" evidence="8">
    <location>
        <begin position="31"/>
        <end position="281"/>
    </location>
</feature>
<dbReference type="GO" id="GO:0005829">
    <property type="term" value="C:cytosol"/>
    <property type="evidence" value="ECO:0007669"/>
    <property type="project" value="UniProtKB-SubCell"/>
</dbReference>
<feature type="domain" description="GST N-terminal" evidence="9">
    <location>
        <begin position="62"/>
        <end position="143"/>
    </location>
</feature>
<dbReference type="EMBL" id="JBANAX010000336">
    <property type="protein sequence ID" value="KAL1213593.1"/>
    <property type="molecule type" value="Genomic_DNA"/>
</dbReference>
<comment type="subcellular location">
    <subcellularLocation>
        <location evidence="1">Cytoplasm</location>
        <location evidence="1">Cytosol</location>
    </subcellularLocation>
</comment>
<protein>
    <recommendedName>
        <fullName evidence="3">glutathione transferase</fullName>
        <ecNumber evidence="3">2.5.1.18</ecNumber>
    </recommendedName>
</protein>
<dbReference type="InterPro" id="IPR004046">
    <property type="entry name" value="GST_C"/>
</dbReference>
<dbReference type="PANTHER" id="PTHR43900:SF60">
    <property type="entry name" value="GLUTATHIONE S-TRANSFERASE F5"/>
    <property type="match status" value="1"/>
</dbReference>
<dbReference type="FunFam" id="1.20.1050.10:FF:000004">
    <property type="entry name" value="Glutathione S-transferase F2"/>
    <property type="match status" value="1"/>
</dbReference>
<dbReference type="PROSITE" id="PS50405">
    <property type="entry name" value="GST_CTER"/>
    <property type="match status" value="1"/>
</dbReference>
<evidence type="ECO:0000256" key="3">
    <source>
        <dbReference type="ARBA" id="ARBA00012452"/>
    </source>
</evidence>
<feature type="signal peptide" evidence="8">
    <location>
        <begin position="1"/>
        <end position="30"/>
    </location>
</feature>
<keyword evidence="12" id="KW-1185">Reference proteome</keyword>
<dbReference type="SFLD" id="SFLDG00358">
    <property type="entry name" value="Main_(cytGST)"/>
    <property type="match status" value="1"/>
</dbReference>
<evidence type="ECO:0000256" key="2">
    <source>
        <dbReference type="ARBA" id="ARBA00010128"/>
    </source>
</evidence>
<comment type="similarity">
    <text evidence="2">Belongs to the GST superfamily. Phi family.</text>
</comment>
<dbReference type="Gene3D" id="3.40.30.10">
    <property type="entry name" value="Glutaredoxin"/>
    <property type="match status" value="1"/>
</dbReference>
<dbReference type="InterPro" id="IPR036249">
    <property type="entry name" value="Thioredoxin-like_sf"/>
</dbReference>
<dbReference type="FunFam" id="3.40.30.10:FF:000016">
    <property type="entry name" value="Glutathione S-transferase F2"/>
    <property type="match status" value="1"/>
</dbReference>
<evidence type="ECO:0000256" key="5">
    <source>
        <dbReference type="ARBA" id="ARBA00022575"/>
    </source>
</evidence>